<name>A0A7H9CG70_9BACT</name>
<dbReference type="AlphaFoldDB" id="A0A7H9CG70"/>
<organism evidence="2 3">
    <name type="scientific">Candidatus Campylobacter infans</name>
    <dbReference type="NCBI Taxonomy" id="2561898"/>
    <lineage>
        <taxon>Bacteria</taxon>
        <taxon>Pseudomonadati</taxon>
        <taxon>Campylobacterota</taxon>
        <taxon>Epsilonproteobacteria</taxon>
        <taxon>Campylobacterales</taxon>
        <taxon>Campylobacteraceae</taxon>
        <taxon>Campylobacter</taxon>
    </lineage>
</organism>
<dbReference type="EMBL" id="CP049075">
    <property type="protein sequence ID" value="QLI05086.1"/>
    <property type="molecule type" value="Genomic_DNA"/>
</dbReference>
<keyword evidence="3" id="KW-1185">Reference proteome</keyword>
<dbReference type="RefSeq" id="WP_179975665.1">
    <property type="nucleotide sequence ID" value="NZ_CP049075.1"/>
</dbReference>
<dbReference type="InterPro" id="IPR057219">
    <property type="entry name" value="DUF7897"/>
</dbReference>
<feature type="domain" description="DUF7897" evidence="1">
    <location>
        <begin position="1"/>
        <end position="598"/>
    </location>
</feature>
<dbReference type="NCBIfam" id="NF033805">
    <property type="entry name" value="invasion_CiaB"/>
    <property type="match status" value="1"/>
</dbReference>
<proteinExistence type="predicted"/>
<dbReference type="KEGG" id="cinf:CINF_0563"/>
<protein>
    <submittedName>
        <fullName evidence="2">Invasion antigen B</fullName>
    </submittedName>
</protein>
<evidence type="ECO:0000313" key="2">
    <source>
        <dbReference type="EMBL" id="QLI05086.1"/>
    </source>
</evidence>
<sequence length="608" mass="71580">MDNFRALNILLKHHRVELNELYLDDCSKLVKKALKICEFKDSKSARMAVLKRIVDLKEEGISNQMRALNFSPKKQRQIKARMYEFVSEFYINEFKNILARAKNLGLLRNYTYELLRGVHKIGIELSKIQIKWQELVIDQNQKYFKKNFSSKKKALEFISKNKLYQKNADKTRADRIYGVFSIDDMEILPYALAFKKEFKILNECFEDCIKELKNCEQNEQDRAYTKYIKALKDAFCECENKKVIYAWQEAERAWMDCKGDIQIGHLLEYYEDAYTHSVALEWDVRLKDSDYQIDQGLLKSNIKDTFEQILNSATQNLDESLQQMRLLVHSNIDKTQLYICNPLFYYGADFNGLFSAQVVPNDEIVSKKYGKKIFAFVDFIHASTKARPFSKLSSEIFDEKFLDYEREILFKKPHIWKKVYEISTIGHEFGHILFIGSDTENAMNAGGEFKFIEEYKATTGGLVNFFLHEIDAFCLPVFAEVLRRAVSLIAWQKIDELCAYYCEGLIHLSLLFDSKVLSFNDEKLSIDFSLNAYKRFKQASLENYQDLCQHYIQKRDASEFLARFVSFDGEVYLPKDEELKNFVLYYYGLYEKLANQVDLEAWQKWVNA</sequence>
<reference evidence="2 3" key="1">
    <citation type="submission" date="2020-02" db="EMBL/GenBank/DDBJ databases">
        <title>Complete genome sequence of the novel Campylobacter species Candidatus Campylobacter infans.</title>
        <authorList>
            <person name="Duim B."/>
            <person name="Zomer A."/>
            <person name="van der Graaf L."/>
            <person name="Wagenaar J."/>
        </authorList>
    </citation>
    <scope>NUCLEOTIDE SEQUENCE [LARGE SCALE GENOMIC DNA]</scope>
    <source>
        <strain evidence="2 3">19S00001</strain>
    </source>
</reference>
<accession>A0A7H9CG70</accession>
<dbReference type="Proteomes" id="UP000509414">
    <property type="component" value="Chromosome"/>
</dbReference>
<dbReference type="Pfam" id="PF25448">
    <property type="entry name" value="DUF7897"/>
    <property type="match status" value="1"/>
</dbReference>
<evidence type="ECO:0000259" key="1">
    <source>
        <dbReference type="Pfam" id="PF25448"/>
    </source>
</evidence>
<evidence type="ECO:0000313" key="3">
    <source>
        <dbReference type="Proteomes" id="UP000509414"/>
    </source>
</evidence>
<gene>
    <name evidence="2" type="primary">ciaB</name>
    <name evidence="2" type="ORF">CINF_0563</name>
</gene>